<keyword evidence="6" id="KW-0131">Cell cycle</keyword>
<accession>A0AAV5S441</accession>
<dbReference type="GO" id="GO:0005680">
    <property type="term" value="C:anaphase-promoting complex"/>
    <property type="evidence" value="ECO:0007669"/>
    <property type="project" value="InterPro"/>
</dbReference>
<evidence type="ECO:0000259" key="7">
    <source>
        <dbReference type="Pfam" id="PF12862"/>
    </source>
</evidence>
<evidence type="ECO:0000256" key="5">
    <source>
        <dbReference type="ARBA" id="ARBA00022786"/>
    </source>
</evidence>
<dbReference type="PANTHER" id="PTHR12830:SF9">
    <property type="entry name" value="ANAPHASE-PROMOTING COMPLEX SUBUNIT 5"/>
    <property type="match status" value="1"/>
</dbReference>
<dbReference type="Proteomes" id="UP001377567">
    <property type="component" value="Unassembled WGS sequence"/>
</dbReference>
<protein>
    <recommendedName>
        <fullName evidence="2">Anaphase-promoting complex subunit 5</fullName>
    </recommendedName>
</protein>
<evidence type="ECO:0000256" key="2">
    <source>
        <dbReference type="ARBA" id="ARBA00016066"/>
    </source>
</evidence>
<dbReference type="GO" id="GO:0051301">
    <property type="term" value="P:cell division"/>
    <property type="evidence" value="ECO:0007669"/>
    <property type="project" value="UniProtKB-KW"/>
</dbReference>
<gene>
    <name evidence="8" type="ORF">DAKH74_052360</name>
</gene>
<dbReference type="PANTHER" id="PTHR12830">
    <property type="entry name" value="ANAPHASE-PROMOTING COMPLEX SUBUNIT 5"/>
    <property type="match status" value="1"/>
</dbReference>
<evidence type="ECO:0000256" key="4">
    <source>
        <dbReference type="ARBA" id="ARBA00022776"/>
    </source>
</evidence>
<name>A0AAV5S441_MAUHU</name>
<dbReference type="GO" id="GO:0070979">
    <property type="term" value="P:protein K11-linked ubiquitination"/>
    <property type="evidence" value="ECO:0007669"/>
    <property type="project" value="TreeGrafter"/>
</dbReference>
<proteinExistence type="inferred from homology"/>
<dbReference type="InterPro" id="IPR026000">
    <property type="entry name" value="Apc5_dom"/>
</dbReference>
<dbReference type="AlphaFoldDB" id="A0AAV5S441"/>
<organism evidence="8 9">
    <name type="scientific">Maudiozyma humilis</name>
    <name type="common">Sour dough yeast</name>
    <name type="synonym">Kazachstania humilis</name>
    <dbReference type="NCBI Taxonomy" id="51915"/>
    <lineage>
        <taxon>Eukaryota</taxon>
        <taxon>Fungi</taxon>
        <taxon>Dikarya</taxon>
        <taxon>Ascomycota</taxon>
        <taxon>Saccharomycotina</taxon>
        <taxon>Saccharomycetes</taxon>
        <taxon>Saccharomycetales</taxon>
        <taxon>Saccharomycetaceae</taxon>
        <taxon>Maudiozyma</taxon>
    </lineage>
</organism>
<sequence>MTLSFKVFLSVSLTPYDALILVAIYTHCISGIEVPLEVFQSLIGPTMESSQYNPLSEPNSTYVGLHSPLIPDLTYIVRRLETMNTNQDTLAHIVKLMTSIETLETVYTILRQIKERCLVKTYREARSLSKASPSRKEKFITSKSFLGQYVEKCLLKMEIGGFEDKNILLYCLKGFIKGFTSSELNQKYQEMIDLEHMQQDIDNLTTRGATEDSQMISIFQSYTEQLKREDLPDLIITNYHLENILDWYLYKLVDDPSPPIDKDVSDLVNLMLKDMTLHNQTMLPKTLIIRYFQSVNSSSYSAALNALHNYFDYVLNQYDSASTHTSLLCMTAFHTHFNEPGMAVECFEEAIRVAREERNTETLNMIIMWVMKFIENYPQYSKEFHVKIEQITRFLQSSDLDVDADIFESAYRFDSLFLLREDANLIDLLEASYKYFLIALQNLQPEKDISNALNFRAQLWDDLGFPSLADSYRRPDDTDRELKKGFSSLESNDTKNVGPMLDNMDYTCLTYNNKLDFLRLQIRYLTEINETDEALAKIEEVINKVTLDCSDTHGAAIFELEKVILFHKAGVGMRGQALLLKLMNHYSSLDRGFYRAKCFLVLISILIEVEPKTSIRDLLCDQLTELLQFSELRPYVDNLLDRIAI</sequence>
<keyword evidence="9" id="KW-1185">Reference proteome</keyword>
<dbReference type="GO" id="GO:0045842">
    <property type="term" value="P:positive regulation of mitotic metaphase/anaphase transition"/>
    <property type="evidence" value="ECO:0007669"/>
    <property type="project" value="TreeGrafter"/>
</dbReference>
<keyword evidence="5" id="KW-0833">Ubl conjugation pathway</keyword>
<evidence type="ECO:0000313" key="8">
    <source>
        <dbReference type="EMBL" id="GMM58619.1"/>
    </source>
</evidence>
<feature type="domain" description="Anaphase-promoting complex subunit 5" evidence="7">
    <location>
        <begin position="288"/>
        <end position="376"/>
    </location>
</feature>
<keyword evidence="3" id="KW-0132">Cell division</keyword>
<dbReference type="InterPro" id="IPR037679">
    <property type="entry name" value="Apc5"/>
</dbReference>
<evidence type="ECO:0000313" key="9">
    <source>
        <dbReference type="Proteomes" id="UP001377567"/>
    </source>
</evidence>
<comment type="similarity">
    <text evidence="1">Belongs to the APC5 family.</text>
</comment>
<dbReference type="Pfam" id="PF12862">
    <property type="entry name" value="ANAPC5"/>
    <property type="match status" value="1"/>
</dbReference>
<dbReference type="GO" id="GO:0031145">
    <property type="term" value="P:anaphase-promoting complex-dependent catabolic process"/>
    <property type="evidence" value="ECO:0007669"/>
    <property type="project" value="TreeGrafter"/>
</dbReference>
<comment type="caution">
    <text evidence="8">The sequence shown here is derived from an EMBL/GenBank/DDBJ whole genome shotgun (WGS) entry which is preliminary data.</text>
</comment>
<reference evidence="8 9" key="1">
    <citation type="journal article" date="2023" name="Elife">
        <title>Identification of key yeast species and microbe-microbe interactions impacting larval growth of Drosophila in the wild.</title>
        <authorList>
            <person name="Mure A."/>
            <person name="Sugiura Y."/>
            <person name="Maeda R."/>
            <person name="Honda K."/>
            <person name="Sakurai N."/>
            <person name="Takahashi Y."/>
            <person name="Watada M."/>
            <person name="Katoh T."/>
            <person name="Gotoh A."/>
            <person name="Gotoh Y."/>
            <person name="Taniguchi I."/>
            <person name="Nakamura K."/>
            <person name="Hayashi T."/>
            <person name="Katayama T."/>
            <person name="Uemura T."/>
            <person name="Hattori Y."/>
        </authorList>
    </citation>
    <scope>NUCLEOTIDE SEQUENCE [LARGE SCALE GENOMIC DNA]</scope>
    <source>
        <strain evidence="8 9">KH-74</strain>
    </source>
</reference>
<evidence type="ECO:0000256" key="3">
    <source>
        <dbReference type="ARBA" id="ARBA00022618"/>
    </source>
</evidence>
<dbReference type="EMBL" id="BTGD01000025">
    <property type="protein sequence ID" value="GMM58619.1"/>
    <property type="molecule type" value="Genomic_DNA"/>
</dbReference>
<keyword evidence="4" id="KW-0498">Mitosis</keyword>
<evidence type="ECO:0000256" key="6">
    <source>
        <dbReference type="ARBA" id="ARBA00023306"/>
    </source>
</evidence>
<evidence type="ECO:0000256" key="1">
    <source>
        <dbReference type="ARBA" id="ARBA00007450"/>
    </source>
</evidence>